<feature type="disulfide bond" evidence="14">
    <location>
        <begin position="2022"/>
        <end position="2035"/>
    </location>
</feature>
<evidence type="ECO:0000256" key="9">
    <source>
        <dbReference type="ARBA" id="ARBA00023069"/>
    </source>
</evidence>
<evidence type="ECO:0000313" key="25">
    <source>
        <dbReference type="EMBL" id="DBA16985.1"/>
    </source>
</evidence>
<feature type="compositionally biased region" description="Basic and acidic residues" evidence="16">
    <location>
        <begin position="1596"/>
        <end position="1610"/>
    </location>
</feature>
<feature type="transmembrane region" description="Helical" evidence="17">
    <location>
        <begin position="2260"/>
        <end position="2280"/>
    </location>
</feature>
<dbReference type="Pfam" id="PF00059">
    <property type="entry name" value="Lectin_C"/>
    <property type="match status" value="1"/>
</dbReference>
<name>A0AAV2ZWF9_PYXAD</name>
<dbReference type="InterPro" id="IPR000601">
    <property type="entry name" value="PKD_dom"/>
</dbReference>
<dbReference type="InterPro" id="IPR042060">
    <property type="entry name" value="PLAT_polycystin1"/>
</dbReference>
<dbReference type="Gene3D" id="2.60.120.740">
    <property type="match status" value="1"/>
</dbReference>
<keyword evidence="13" id="KW-0966">Cell projection</keyword>
<evidence type="ECO:0000256" key="11">
    <source>
        <dbReference type="ARBA" id="ARBA00023157"/>
    </source>
</evidence>
<dbReference type="Proteomes" id="UP001181693">
    <property type="component" value="Unassembled WGS sequence"/>
</dbReference>
<dbReference type="PANTHER" id="PTHR10877">
    <property type="entry name" value="POLYCYSTIN FAMILY MEMBER"/>
    <property type="match status" value="1"/>
</dbReference>
<dbReference type="InterPro" id="IPR043159">
    <property type="entry name" value="Lectin_gal-bd_sf"/>
</dbReference>
<dbReference type="FunFam" id="2.60.60.20:FF:000008">
    <property type="entry name" value="Polycystic kidney disease 1-like 2, isoform CRA_a"/>
    <property type="match status" value="1"/>
</dbReference>
<comment type="caution">
    <text evidence="15">Lacks conserved residue(s) required for the propagation of feature annotation.</text>
</comment>
<dbReference type="CDD" id="cd01752">
    <property type="entry name" value="PLAT_polycystin"/>
    <property type="match status" value="1"/>
</dbReference>
<keyword evidence="9" id="KW-0969">Cilium</keyword>
<dbReference type="Pfam" id="PF02140">
    <property type="entry name" value="SUEL_Lectin"/>
    <property type="match status" value="1"/>
</dbReference>
<evidence type="ECO:0000256" key="2">
    <source>
        <dbReference type="ARBA" id="ARBA00004651"/>
    </source>
</evidence>
<evidence type="ECO:0008006" key="27">
    <source>
        <dbReference type="Google" id="ProtNLM"/>
    </source>
</evidence>
<evidence type="ECO:0000256" key="7">
    <source>
        <dbReference type="ARBA" id="ARBA00022734"/>
    </source>
</evidence>
<dbReference type="InterPro" id="IPR046791">
    <property type="entry name" value="Polycystin_dom"/>
</dbReference>
<evidence type="ECO:0000256" key="8">
    <source>
        <dbReference type="ARBA" id="ARBA00022989"/>
    </source>
</evidence>
<gene>
    <name evidence="25" type="ORF">GDO54_002506</name>
</gene>
<dbReference type="PROSITE" id="PS50093">
    <property type="entry name" value="PKD"/>
    <property type="match status" value="1"/>
</dbReference>
<feature type="transmembrane region" description="Helical" evidence="17">
    <location>
        <begin position="1846"/>
        <end position="1869"/>
    </location>
</feature>
<keyword evidence="7" id="KW-0430">Lectin</keyword>
<dbReference type="InterPro" id="IPR036392">
    <property type="entry name" value="PLAT/LH2_dom_sf"/>
</dbReference>
<comment type="subcellular location">
    <subcellularLocation>
        <location evidence="2">Cell membrane</location>
        <topology evidence="2">Multi-pass membrane protein</topology>
    </subcellularLocation>
    <subcellularLocation>
        <location evidence="1">Cell projection</location>
        <location evidence="1">Cilium</location>
    </subcellularLocation>
</comment>
<feature type="domain" description="PKD" evidence="20">
    <location>
        <begin position="291"/>
        <end position="348"/>
    </location>
</feature>
<dbReference type="SMART" id="SM00034">
    <property type="entry name" value="CLECT"/>
    <property type="match status" value="1"/>
</dbReference>
<dbReference type="PROSITE" id="PS50041">
    <property type="entry name" value="C_TYPE_LECTIN_2"/>
    <property type="match status" value="1"/>
</dbReference>
<dbReference type="GO" id="GO:0030246">
    <property type="term" value="F:carbohydrate binding"/>
    <property type="evidence" value="ECO:0007669"/>
    <property type="project" value="UniProtKB-KW"/>
</dbReference>
<evidence type="ECO:0000256" key="6">
    <source>
        <dbReference type="ARBA" id="ARBA00022729"/>
    </source>
</evidence>
<dbReference type="Pfam" id="PF01825">
    <property type="entry name" value="GPS"/>
    <property type="match status" value="1"/>
</dbReference>
<dbReference type="PROSITE" id="PS50221">
    <property type="entry name" value="GAIN_B"/>
    <property type="match status" value="1"/>
</dbReference>
<dbReference type="SUPFAM" id="SSF49723">
    <property type="entry name" value="Lipase/lipooxygenase domain (PLAT/LH2 domain)"/>
    <property type="match status" value="1"/>
</dbReference>
<dbReference type="InterPro" id="IPR057244">
    <property type="entry name" value="GAIN_B"/>
</dbReference>
<dbReference type="GO" id="GO:0005262">
    <property type="term" value="F:calcium channel activity"/>
    <property type="evidence" value="ECO:0007669"/>
    <property type="project" value="TreeGrafter"/>
</dbReference>
<dbReference type="SMART" id="SM00303">
    <property type="entry name" value="GPS"/>
    <property type="match status" value="1"/>
</dbReference>
<keyword evidence="10 17" id="KW-0472">Membrane</keyword>
<evidence type="ECO:0000256" key="12">
    <source>
        <dbReference type="ARBA" id="ARBA00023180"/>
    </source>
</evidence>
<evidence type="ECO:0000256" key="18">
    <source>
        <dbReference type="SAM" id="SignalP"/>
    </source>
</evidence>
<dbReference type="PANTHER" id="PTHR10877:SF134">
    <property type="entry name" value="POLYCYSTIN-1-LIKE PROTEIN 2"/>
    <property type="match status" value="1"/>
</dbReference>
<feature type="transmembrane region" description="Helical" evidence="17">
    <location>
        <begin position="2362"/>
        <end position="2387"/>
    </location>
</feature>
<dbReference type="Gene3D" id="2.60.60.20">
    <property type="entry name" value="PLAT/LH2 domain"/>
    <property type="match status" value="1"/>
</dbReference>
<dbReference type="GO" id="GO:0050982">
    <property type="term" value="P:detection of mechanical stimulus"/>
    <property type="evidence" value="ECO:0007669"/>
    <property type="project" value="TreeGrafter"/>
</dbReference>
<dbReference type="SMART" id="SM00308">
    <property type="entry name" value="LH2"/>
    <property type="match status" value="1"/>
</dbReference>
<dbReference type="Pfam" id="PF02010">
    <property type="entry name" value="REJ"/>
    <property type="match status" value="1"/>
</dbReference>
<keyword evidence="6 18" id="KW-0732">Signal</keyword>
<feature type="region of interest" description="Disordered" evidence="16">
    <location>
        <begin position="1596"/>
        <end position="1625"/>
    </location>
</feature>
<dbReference type="Pfam" id="PF20519">
    <property type="entry name" value="Polycystin_dom"/>
    <property type="match status" value="1"/>
</dbReference>
<comment type="caution">
    <text evidence="25">The sequence shown here is derived from an EMBL/GenBank/DDBJ whole genome shotgun (WGS) entry which is preliminary data.</text>
</comment>
<evidence type="ECO:0000259" key="24">
    <source>
        <dbReference type="PROSITE" id="PS51111"/>
    </source>
</evidence>
<dbReference type="Gene3D" id="3.10.100.10">
    <property type="entry name" value="Mannose-Binding Protein A, subunit A"/>
    <property type="match status" value="1"/>
</dbReference>
<dbReference type="CDD" id="cd22831">
    <property type="entry name" value="Gal_Rha_Lectin_PKD1L2"/>
    <property type="match status" value="1"/>
</dbReference>
<comment type="similarity">
    <text evidence="3">Belongs to the polycystin family.</text>
</comment>
<dbReference type="InterPro" id="IPR001304">
    <property type="entry name" value="C-type_lectin-like"/>
</dbReference>
<evidence type="ECO:0000256" key="15">
    <source>
        <dbReference type="PROSITE-ProRule" id="PRU00152"/>
    </source>
</evidence>
<dbReference type="GO" id="GO:0005886">
    <property type="term" value="C:plasma membrane"/>
    <property type="evidence" value="ECO:0007669"/>
    <property type="project" value="UniProtKB-SubCell"/>
</dbReference>
<dbReference type="InterPro" id="IPR000922">
    <property type="entry name" value="Lectin_gal-bd_dom"/>
</dbReference>
<evidence type="ECO:0000256" key="5">
    <source>
        <dbReference type="ARBA" id="ARBA00022692"/>
    </source>
</evidence>
<dbReference type="InterPro" id="IPR013122">
    <property type="entry name" value="PKD1_2_channel"/>
</dbReference>
<dbReference type="InterPro" id="IPR051223">
    <property type="entry name" value="Polycystin"/>
</dbReference>
<keyword evidence="4" id="KW-1003">Cell membrane</keyword>
<dbReference type="GO" id="GO:0005929">
    <property type="term" value="C:cilium"/>
    <property type="evidence" value="ECO:0007669"/>
    <property type="project" value="UniProtKB-SubCell"/>
</dbReference>
<dbReference type="Gene3D" id="1.10.287.70">
    <property type="match status" value="1"/>
</dbReference>
<feature type="domain" description="SUEL-type lectin" evidence="23">
    <location>
        <begin position="165"/>
        <end position="254"/>
    </location>
</feature>
<dbReference type="GO" id="GO:0005509">
    <property type="term" value="F:calcium ion binding"/>
    <property type="evidence" value="ECO:0007669"/>
    <property type="project" value="InterPro"/>
</dbReference>
<feature type="transmembrane region" description="Helical" evidence="17">
    <location>
        <begin position="2171"/>
        <end position="2191"/>
    </location>
</feature>
<dbReference type="PROSITE" id="PS50095">
    <property type="entry name" value="PLAT"/>
    <property type="match status" value="1"/>
</dbReference>
<dbReference type="InterPro" id="IPR002859">
    <property type="entry name" value="PKD/REJ-like"/>
</dbReference>
<evidence type="ECO:0000313" key="26">
    <source>
        <dbReference type="Proteomes" id="UP001181693"/>
    </source>
</evidence>
<keyword evidence="12" id="KW-0325">Glycoprotein</keyword>
<feature type="transmembrane region" description="Helical" evidence="17">
    <location>
        <begin position="1926"/>
        <end position="1948"/>
    </location>
</feature>
<dbReference type="PROSITE" id="PS50228">
    <property type="entry name" value="SUEL_LECTIN"/>
    <property type="match status" value="1"/>
</dbReference>
<dbReference type="CDD" id="cd00037">
    <property type="entry name" value="CLECT"/>
    <property type="match status" value="1"/>
</dbReference>
<evidence type="ECO:0000259" key="19">
    <source>
        <dbReference type="PROSITE" id="PS50041"/>
    </source>
</evidence>
<dbReference type="Pfam" id="PF08016">
    <property type="entry name" value="PKD_channel"/>
    <property type="match status" value="1"/>
</dbReference>
<keyword evidence="8 17" id="KW-1133">Transmembrane helix</keyword>
<feature type="domain" description="PLAT" evidence="21">
    <location>
        <begin position="1364"/>
        <end position="1481"/>
    </location>
</feature>
<evidence type="ECO:0000259" key="22">
    <source>
        <dbReference type="PROSITE" id="PS50221"/>
    </source>
</evidence>
<feature type="transmembrane region" description="Helical" evidence="17">
    <location>
        <begin position="1320"/>
        <end position="1339"/>
    </location>
</feature>
<reference evidence="25" key="1">
    <citation type="thesis" date="2020" institute="ProQuest LLC" country="789 East Eisenhower Parkway, Ann Arbor, MI, USA">
        <title>Comparative Genomics and Chromosome Evolution.</title>
        <authorList>
            <person name="Mudd A.B."/>
        </authorList>
    </citation>
    <scope>NUCLEOTIDE SEQUENCE</scope>
    <source>
        <strain evidence="25">1538</strain>
        <tissue evidence="25">Blood</tissue>
    </source>
</reference>
<dbReference type="InterPro" id="IPR003915">
    <property type="entry name" value="PKD_2"/>
</dbReference>
<feature type="domain" description="C-type lectin" evidence="19">
    <location>
        <begin position="32"/>
        <end position="157"/>
    </location>
</feature>
<evidence type="ECO:0000256" key="1">
    <source>
        <dbReference type="ARBA" id="ARBA00004138"/>
    </source>
</evidence>
<feature type="chain" id="PRO_5043999530" description="Polycystic kidney disease protein 1-like 2" evidence="18">
    <location>
        <begin position="23"/>
        <end position="2397"/>
    </location>
</feature>
<proteinExistence type="inferred from homology"/>
<dbReference type="FunFam" id="1.10.287.70:FF:000086">
    <property type="entry name" value="Polycystic kidney disease 2"/>
    <property type="match status" value="1"/>
</dbReference>
<feature type="transmembrane region" description="Helical" evidence="17">
    <location>
        <begin position="1568"/>
        <end position="1589"/>
    </location>
</feature>
<sequence>MLYKKIWLIFLASLFLAIPGDSTPCSKYQVSYNTSCYEFVRLERTFHSAQSWCERGGGHLVFIRNQGTQDFLQQHLSDNADWWMGIVYNLQPKSDSAIFDISTGTLTWLDTSNVSYAHWGSEDVSVTGGKCGYLKKQTGYKWAKTDNCSQEFFFVCEFESGYTIACDNQNATVQCGSGEVVQITDSFYGRQSPHLCAQEIAAPSTAGCGWSNVKEQVSGQCQGLQACQIATEVSLFGEPCPVSGSYLSITYSCMEGLQLDLPDKCLVSENVTLTLTWLLTPFTGNLSCIINTGDGYSIDPYQPENVSSSITHSYSSPGDFAVFVECSTSEWHVTAQRNIIVEGANGSLRVMGCFSQHEYQDEMCMTAYGETLWIQIELNIGTNMNISLLANNKTLAESKVQTGDISYNLTLDTRSQNLIGPGFHHLEIVASNDHISVRLNTSITVQLIEAVSGLQAQMSTSRVEAGKELKINVSVSQGEPVDLKIEFKGSNGTFSHSSKSPTGQTQISNISINVEALEDHRSSETRTGKHGSTNDIIKKKWIIQIEPRRHVSPFSNLNLQVPNNISDNINWSCGSCWPEWFTCLKQNIIDPTSSQIVIPAVCLPPPNSAFTVQAAATLSEGETVQDEQCFYVTAKNQLRPRISCQSNCKNINLSEAMVLHASCQNCNAVTYAWYLHSEFNKSASLPPVCSLHEYRSSSLILLESDTSTLVLNSTFLQSQAHGAFRIKLIAKTSHDYGEEMAVFSTLPPPQVPSCSVYPEEGSVLTTFRISCLSPCVQKQSCARDDGISPTYCFYPKPKSQLYCGSSGELPSVFLPLGEEENGFVLNITVTVTNSFGDFVTTNFSVKVTYGDSDPESLTSFLSEKSANIDQKDEDASRSLIQLYKSVSSVLNKEIPGENGNTSLNKDNKKELREVMLAALSTVNVTSLHTALEMSEVLKDITVKSKELSASAQVEAMTVLRDVSQSLILLSNEQDQAKETTAKYLFSAMSNVLEATANNESAPISKNAVSQTLLSAVENLQSALLIGKLPDNEPTILVAPSATMYINRLQSDQVGNTSINVLNVSTAAFKLPSITSMNFLLDKDETLDLRMVSFSINPFSSTDTFDVTGSVGGLSLTSTNGSIIPLKGLSEYIEIMLPRYSADDDVKNVLYLANLTFVLVNVSSASLPLVIHVEPSEPIPLVLYLGYEYPPNETNYDINFHLPNGQYPGEKVYSWVINPEELFGEGTYYLILRPDVEDDALNWNNISVSVTCFTSQCVFWDEINQSWNNTGCHVGPKTTPHSTQCLCNHLTFFGSSFIVMPNAVDVSKTIELFATFVDNPVVVTTVGCIAAVYILVLIWARRKDIQDNAKVKVVALEDNDAFAEYRYLVTVFTGHRRGAATTSRVTITLYGSDGESEPHHLCDPDGAVFERGGSDVFLLTTLFPLGEMQSIRLWHDNSGAKPSWYVNRVLVNDLEMDRKWYFLCNSWLSVEVGDCVLDKVFNVATEEDMTQFSNLFFMKTSKGFRDGHIWYSVFNRSPRSPFTRVQRVSCCFSLLLCTMLTSIMFWGVPTDPAEQKMDLGKIEFTWQEVMIGFESSLLMFPINLLIVQIFRNIRPKQTDKKESEKKEKDCTSDTAMGSSSSPLVSSSGLTTEAVLKDIRRIANSLFRAQKAPVPEMNFRNAADINKLLSLVEDVILKQNRVSQEFYDDSKKMERSLNLSLGSVNLHDIRSPTPEKGLCEKMPRGDQNRYLYLQLQHVERKLELLGPHQFQNSQSYIQAVSQVQHMKDILENQLYASGSVSDMCSSTASLSGDKKKSVAKGLPWWFVFIGWFLVVGTSGVSGFFTMLYGLHYGKDSSIKWLISMTISFFESLFITQPIKVLGFAAFFALVLKKVEPEDEEETALNGKLSTPGDANLLLESRRDSNVYQPPPPSDVSKMKDIYIKEQKVFALIREILAYLGFLWMLLLVAYGQRDPNSYYLNKHIGDSFTDGIGAVFSYQDFFTWANTTLINNLYGTYPGFVTDGNSKLVGSARLRQVRVKKDTCPVSSFLQSTIDDCRAPYSLDREDIEHYGEGWNSSAFTNATNADSAWYYRSQSKLRGHPTWGRLTTYRGGGYVVHLGSDKTTAHRVLQYLFNNVWLDDFTRALFVEFTIYNANVNLFCIVRLMFETNALGTFMTHADLQSIRLYPYTDGLHIFVVAAEVIYFLFVIYYMVVQGKLMKTLKWGYFRSKWNLLELALIIISWSALSVFVKRAILGNRDINYYQNHKDEFVSFNETATADAALGYLIAFLVLLATIKLWHLLRLNPKLNMITATLRRAWGDISGFITVIVIMFLAYSIACNLIFGWKLNSYKTVFDSAKTMVSLQLGIFNYEEVLDYNPVLGSFVVGSCIIFMTFVVLNLFISVILVAFSEEQKNHQVG</sequence>
<dbReference type="EMBL" id="DYDO01000010">
    <property type="protein sequence ID" value="DBA16985.1"/>
    <property type="molecule type" value="Genomic_DNA"/>
</dbReference>
<evidence type="ECO:0000256" key="16">
    <source>
        <dbReference type="SAM" id="MobiDB-lite"/>
    </source>
</evidence>
<dbReference type="PROSITE" id="PS51111">
    <property type="entry name" value="REJ"/>
    <property type="match status" value="1"/>
</dbReference>
<evidence type="ECO:0000256" key="17">
    <source>
        <dbReference type="SAM" id="Phobius"/>
    </source>
</evidence>
<protein>
    <recommendedName>
        <fullName evidence="27">Polycystic kidney disease protein 1-like 2</fullName>
    </recommendedName>
</protein>
<keyword evidence="11" id="KW-1015">Disulfide bond</keyword>
<feature type="domain" description="GAIN-B" evidence="22">
    <location>
        <begin position="1158"/>
        <end position="1305"/>
    </location>
</feature>
<evidence type="ECO:0000256" key="13">
    <source>
        <dbReference type="ARBA" id="ARBA00023273"/>
    </source>
</evidence>
<dbReference type="Gene3D" id="2.60.220.50">
    <property type="match status" value="1"/>
</dbReference>
<dbReference type="InterPro" id="IPR001024">
    <property type="entry name" value="PLAT/LH2_dom"/>
</dbReference>
<feature type="signal peptide" evidence="18">
    <location>
        <begin position="1"/>
        <end position="22"/>
    </location>
</feature>
<feature type="transmembrane region" description="Helical" evidence="17">
    <location>
        <begin position="1802"/>
        <end position="1826"/>
    </location>
</feature>
<feature type="transmembrane region" description="Helical" evidence="17">
    <location>
        <begin position="1527"/>
        <end position="1548"/>
    </location>
</feature>
<feature type="domain" description="REJ" evidence="24">
    <location>
        <begin position="642"/>
        <end position="1097"/>
    </location>
</feature>
<evidence type="ECO:0000259" key="21">
    <source>
        <dbReference type="PROSITE" id="PS50095"/>
    </source>
</evidence>
<evidence type="ECO:0000259" key="23">
    <source>
        <dbReference type="PROSITE" id="PS50228"/>
    </source>
</evidence>
<dbReference type="InterPro" id="IPR046338">
    <property type="entry name" value="GAIN_dom_sf"/>
</dbReference>
<evidence type="ECO:0000259" key="20">
    <source>
        <dbReference type="PROSITE" id="PS50093"/>
    </source>
</evidence>
<evidence type="ECO:0000256" key="3">
    <source>
        <dbReference type="ARBA" id="ARBA00007200"/>
    </source>
</evidence>
<dbReference type="InterPro" id="IPR016187">
    <property type="entry name" value="CTDL_fold"/>
</dbReference>
<feature type="transmembrane region" description="Helical" evidence="17">
    <location>
        <begin position="2300"/>
        <end position="2322"/>
    </location>
</feature>
<dbReference type="Pfam" id="PF01477">
    <property type="entry name" value="PLAT"/>
    <property type="match status" value="1"/>
</dbReference>
<dbReference type="InterPro" id="IPR000203">
    <property type="entry name" value="GPS"/>
</dbReference>
<evidence type="ECO:0000256" key="4">
    <source>
        <dbReference type="ARBA" id="ARBA00022475"/>
    </source>
</evidence>
<dbReference type="SUPFAM" id="SSF56436">
    <property type="entry name" value="C-type lectin-like"/>
    <property type="match status" value="1"/>
</dbReference>
<keyword evidence="5 17" id="KW-0812">Transmembrane</keyword>
<dbReference type="PRINTS" id="PR01433">
    <property type="entry name" value="POLYCYSTIN2"/>
</dbReference>
<dbReference type="InterPro" id="IPR016186">
    <property type="entry name" value="C-type_lectin-like/link_sf"/>
</dbReference>
<evidence type="ECO:0000256" key="14">
    <source>
        <dbReference type="PIRSR" id="PIRSR603915-2"/>
    </source>
</evidence>
<dbReference type="InterPro" id="IPR014010">
    <property type="entry name" value="REJ_dom"/>
</dbReference>
<accession>A0AAV2ZWF9</accession>
<organism evidence="25 26">
    <name type="scientific">Pyxicephalus adspersus</name>
    <name type="common">African bullfrog</name>
    <dbReference type="NCBI Taxonomy" id="30357"/>
    <lineage>
        <taxon>Eukaryota</taxon>
        <taxon>Metazoa</taxon>
        <taxon>Chordata</taxon>
        <taxon>Craniata</taxon>
        <taxon>Vertebrata</taxon>
        <taxon>Euteleostomi</taxon>
        <taxon>Amphibia</taxon>
        <taxon>Batrachia</taxon>
        <taxon>Anura</taxon>
        <taxon>Neobatrachia</taxon>
        <taxon>Ranoidea</taxon>
        <taxon>Pyxicephalidae</taxon>
        <taxon>Pyxicephalinae</taxon>
        <taxon>Pyxicephalus</taxon>
    </lineage>
</organism>
<evidence type="ECO:0000256" key="10">
    <source>
        <dbReference type="ARBA" id="ARBA00023136"/>
    </source>
</evidence>
<keyword evidence="26" id="KW-1185">Reference proteome</keyword>
<feature type="transmembrane region" description="Helical" evidence="17">
    <location>
        <begin position="2211"/>
        <end position="2232"/>
    </location>
</feature>